<dbReference type="Pfam" id="PF00152">
    <property type="entry name" value="tRNA-synt_2"/>
    <property type="match status" value="1"/>
</dbReference>
<name>A0ABT2FCZ9_9NEIS</name>
<evidence type="ECO:0000256" key="3">
    <source>
        <dbReference type="ARBA" id="ARBA00022723"/>
    </source>
</evidence>
<keyword evidence="2 8" id="KW-0436">Ligase</keyword>
<keyword evidence="6 8" id="KW-0030">Aminoacyl-tRNA synthetase</keyword>
<dbReference type="InterPro" id="IPR004364">
    <property type="entry name" value="Aa-tRNA-synt_II"/>
</dbReference>
<dbReference type="GO" id="GO:0004824">
    <property type="term" value="F:lysine-tRNA ligase activity"/>
    <property type="evidence" value="ECO:0007669"/>
    <property type="project" value="UniProtKB-EC"/>
</dbReference>
<dbReference type="EMBL" id="JANUXW010000004">
    <property type="protein sequence ID" value="MCS4533980.1"/>
    <property type="molecule type" value="Genomic_DNA"/>
</dbReference>
<evidence type="ECO:0000256" key="4">
    <source>
        <dbReference type="ARBA" id="ARBA00022741"/>
    </source>
</evidence>
<feature type="binding site" evidence="8">
    <location>
        <position position="423"/>
    </location>
    <ligand>
        <name>Mg(2+)</name>
        <dbReference type="ChEBI" id="CHEBI:18420"/>
        <label>2</label>
    </ligand>
</feature>
<feature type="domain" description="Aminoacyl-transfer RNA synthetases class-II family profile" evidence="10">
    <location>
        <begin position="188"/>
        <end position="504"/>
    </location>
</feature>
<feature type="binding site" evidence="8">
    <location>
        <position position="416"/>
    </location>
    <ligand>
        <name>Mg(2+)</name>
        <dbReference type="ChEBI" id="CHEBI:18420"/>
        <label>1</label>
    </ligand>
</feature>
<dbReference type="CDD" id="cd00775">
    <property type="entry name" value="LysRS_core"/>
    <property type="match status" value="1"/>
</dbReference>
<comment type="subcellular location">
    <subcellularLocation>
        <location evidence="8">Cytoplasm</location>
    </subcellularLocation>
</comment>
<dbReference type="RefSeq" id="WP_259291770.1">
    <property type="nucleotide sequence ID" value="NZ_JANUXW010000004.1"/>
</dbReference>
<evidence type="ECO:0000256" key="8">
    <source>
        <dbReference type="HAMAP-Rule" id="MF_00252"/>
    </source>
</evidence>
<evidence type="ECO:0000256" key="9">
    <source>
        <dbReference type="RuleBase" id="RU000336"/>
    </source>
</evidence>
<keyword evidence="8" id="KW-0648">Protein biosynthesis</keyword>
<dbReference type="InterPro" id="IPR044136">
    <property type="entry name" value="Lys-tRNA-ligase_II_N"/>
</dbReference>
<protein>
    <recommendedName>
        <fullName evidence="8">Lysine--tRNA ligase</fullName>
        <ecNumber evidence="8">6.1.1.6</ecNumber>
    </recommendedName>
    <alternativeName>
        <fullName evidence="8">Lysyl-tRNA synthetase</fullName>
        <shortName evidence="8">LysRS</shortName>
    </alternativeName>
</protein>
<evidence type="ECO:0000256" key="7">
    <source>
        <dbReference type="ARBA" id="ARBA00048573"/>
    </source>
</evidence>
<dbReference type="Gene3D" id="2.40.50.140">
    <property type="entry name" value="Nucleic acid-binding proteins"/>
    <property type="match status" value="1"/>
</dbReference>
<evidence type="ECO:0000313" key="11">
    <source>
        <dbReference type="EMBL" id="MCS4533980.1"/>
    </source>
</evidence>
<keyword evidence="8" id="KW-0963">Cytoplasm</keyword>
<evidence type="ECO:0000259" key="10">
    <source>
        <dbReference type="PROSITE" id="PS50862"/>
    </source>
</evidence>
<comment type="catalytic activity">
    <reaction evidence="7 8 9">
        <text>tRNA(Lys) + L-lysine + ATP = L-lysyl-tRNA(Lys) + AMP + diphosphate</text>
        <dbReference type="Rhea" id="RHEA:20792"/>
        <dbReference type="Rhea" id="RHEA-COMP:9696"/>
        <dbReference type="Rhea" id="RHEA-COMP:9697"/>
        <dbReference type="ChEBI" id="CHEBI:30616"/>
        <dbReference type="ChEBI" id="CHEBI:32551"/>
        <dbReference type="ChEBI" id="CHEBI:33019"/>
        <dbReference type="ChEBI" id="CHEBI:78442"/>
        <dbReference type="ChEBI" id="CHEBI:78529"/>
        <dbReference type="ChEBI" id="CHEBI:456215"/>
        <dbReference type="EC" id="6.1.1.6"/>
    </reaction>
</comment>
<comment type="subunit">
    <text evidence="8">Homodimer.</text>
</comment>
<dbReference type="Pfam" id="PF01336">
    <property type="entry name" value="tRNA_anti-codon"/>
    <property type="match status" value="1"/>
</dbReference>
<gene>
    <name evidence="8 11" type="primary">lysS</name>
    <name evidence="11" type="ORF">NXS09_06660</name>
</gene>
<dbReference type="InterPro" id="IPR045864">
    <property type="entry name" value="aa-tRNA-synth_II/BPL/LPL"/>
</dbReference>
<keyword evidence="3 8" id="KW-0479">Metal-binding</keyword>
<dbReference type="SUPFAM" id="SSF55681">
    <property type="entry name" value="Class II aaRS and biotin synthetases"/>
    <property type="match status" value="1"/>
</dbReference>
<dbReference type="InterPro" id="IPR012340">
    <property type="entry name" value="NA-bd_OB-fold"/>
</dbReference>
<dbReference type="InterPro" id="IPR006195">
    <property type="entry name" value="aa-tRNA-synth_II"/>
</dbReference>
<comment type="similarity">
    <text evidence="1 8">Belongs to the class-II aminoacyl-tRNA synthetase family.</text>
</comment>
<sequence>MSEQPSTPEQNEPQLDENQIIALRREKLNEIRKNGIAFPNQYRRDAFAGDLQERYGNLEKAELDPQAIPVKVAGRMMLKRAMGKASFATIQDMSGQIQVYVNNQGVGEDVHNVFKHWDLGDIIGIEGTLFKTNHGELTVRASKLHLLTKSLRPLPDKHKGLTDQEQKYRQRYADLITNQDSRDVFIKRSKIIQAVRNYMVGERYLEVETPMMHPIPGGATAKPFITHHNALDIPLYLRIAPELYLKRLVVGGLERVFEINRSFRNEGMSTRHNPEFTMMEFYEAFSTYERMMEMTEGVIRNAALEVCGTAKLSYNGREVDLESPFERLTILEAIKKYNPQYTDEQLNDEAWLKQEIVKHGEKIPPSPGIGSLQLALFEGCAEGQLWNPTFIVDYPVEVSPLARASDTKPGLTDRFELFIVGRELANGYSELNDPEDQAARFKAQVAQKDAGDDEAMHYDADYIRAMEYGLPPTGGSGIGLDRLVMLLTDAQSIRDVILFPQMRPE</sequence>
<dbReference type="CDD" id="cd04322">
    <property type="entry name" value="LysRS_N"/>
    <property type="match status" value="1"/>
</dbReference>
<keyword evidence="8 9" id="KW-0460">Magnesium</keyword>
<dbReference type="PANTHER" id="PTHR42918:SF15">
    <property type="entry name" value="LYSINE--TRNA LIGASE, CHLOROPLASTIC_MITOCHONDRIAL"/>
    <property type="match status" value="1"/>
</dbReference>
<dbReference type="Gene3D" id="3.30.930.10">
    <property type="entry name" value="Bira Bifunctional Protein, Domain 2"/>
    <property type="match status" value="1"/>
</dbReference>
<organism evidence="11 12">
    <name type="scientific">Neisseria montereyensis</name>
    <dbReference type="NCBI Taxonomy" id="2973938"/>
    <lineage>
        <taxon>Bacteria</taxon>
        <taxon>Pseudomonadati</taxon>
        <taxon>Pseudomonadota</taxon>
        <taxon>Betaproteobacteria</taxon>
        <taxon>Neisseriales</taxon>
        <taxon>Neisseriaceae</taxon>
        <taxon>Neisseria</taxon>
    </lineage>
</organism>
<dbReference type="NCBIfam" id="TIGR00499">
    <property type="entry name" value="lysS_bact"/>
    <property type="match status" value="1"/>
</dbReference>
<evidence type="ECO:0000256" key="1">
    <source>
        <dbReference type="ARBA" id="ARBA00008226"/>
    </source>
</evidence>
<dbReference type="PRINTS" id="PR00982">
    <property type="entry name" value="TRNASYNTHLYS"/>
</dbReference>
<keyword evidence="5 8" id="KW-0067">ATP-binding</keyword>
<dbReference type="InterPro" id="IPR004365">
    <property type="entry name" value="NA-bd_OB_tRNA"/>
</dbReference>
<evidence type="ECO:0000256" key="2">
    <source>
        <dbReference type="ARBA" id="ARBA00022598"/>
    </source>
</evidence>
<dbReference type="PROSITE" id="PS50862">
    <property type="entry name" value="AA_TRNA_LIGASE_II"/>
    <property type="match status" value="1"/>
</dbReference>
<evidence type="ECO:0000256" key="5">
    <source>
        <dbReference type="ARBA" id="ARBA00022840"/>
    </source>
</evidence>
<dbReference type="Proteomes" id="UP001166947">
    <property type="component" value="Unassembled WGS sequence"/>
</dbReference>
<comment type="cofactor">
    <cofactor evidence="8 9">
        <name>Mg(2+)</name>
        <dbReference type="ChEBI" id="CHEBI:18420"/>
    </cofactor>
    <text evidence="8 9">Binds 3 Mg(2+) ions per subunit.</text>
</comment>
<dbReference type="EC" id="6.1.1.6" evidence="8"/>
<dbReference type="PANTHER" id="PTHR42918">
    <property type="entry name" value="LYSYL-TRNA SYNTHETASE"/>
    <property type="match status" value="1"/>
</dbReference>
<keyword evidence="4 8" id="KW-0547">Nucleotide-binding</keyword>
<evidence type="ECO:0000313" key="12">
    <source>
        <dbReference type="Proteomes" id="UP001166947"/>
    </source>
</evidence>
<feature type="binding site" evidence="8">
    <location>
        <position position="423"/>
    </location>
    <ligand>
        <name>Mg(2+)</name>
        <dbReference type="ChEBI" id="CHEBI:18420"/>
        <label>1</label>
    </ligand>
</feature>
<proteinExistence type="inferred from homology"/>
<dbReference type="HAMAP" id="MF_00252">
    <property type="entry name" value="Lys_tRNA_synth_class2"/>
    <property type="match status" value="1"/>
</dbReference>
<dbReference type="InterPro" id="IPR018149">
    <property type="entry name" value="Lys-tRNA-synth_II_C"/>
</dbReference>
<dbReference type="NCBIfam" id="NF001756">
    <property type="entry name" value="PRK00484.1"/>
    <property type="match status" value="1"/>
</dbReference>
<keyword evidence="12" id="KW-1185">Reference proteome</keyword>
<dbReference type="SUPFAM" id="SSF50249">
    <property type="entry name" value="Nucleic acid-binding proteins"/>
    <property type="match status" value="1"/>
</dbReference>
<comment type="caution">
    <text evidence="11">The sequence shown here is derived from an EMBL/GenBank/DDBJ whole genome shotgun (WGS) entry which is preliminary data.</text>
</comment>
<evidence type="ECO:0000256" key="6">
    <source>
        <dbReference type="ARBA" id="ARBA00023146"/>
    </source>
</evidence>
<reference evidence="11" key="1">
    <citation type="submission" date="2022-08" db="EMBL/GenBank/DDBJ databases">
        <authorList>
            <person name="Volokhov D.V."/>
            <person name="Furtak V.A."/>
            <person name="Zagorodnyaya T.A."/>
        </authorList>
    </citation>
    <scope>NUCLEOTIDE SEQUENCE</scope>
    <source>
        <strain evidence="11">CSL10203-ORH2</strain>
    </source>
</reference>
<accession>A0ABT2FCZ9</accession>
<reference evidence="11" key="2">
    <citation type="journal article" date="2023" name="Curr. Microbiol.">
        <title>Neisseria montereyensis sp. nov., Isolated from Oropharynx of California Sea Lion (Zalophus californianus): Genomic, Phylogenetic, and Phenotypic Study.</title>
        <authorList>
            <person name="Volokhov D.V."/>
            <person name="Zagorodnyaya T.A."/>
            <person name="Furtak V.A."/>
            <person name="Nattanmai G."/>
            <person name="Randall L."/>
            <person name="Jose S."/>
            <person name="Gao Y."/>
            <person name="Gulland F.M."/>
            <person name="Eisenberg T."/>
            <person name="Delmonte P."/>
            <person name="Blom J."/>
            <person name="Mitchell K.K."/>
        </authorList>
    </citation>
    <scope>NUCLEOTIDE SEQUENCE</scope>
    <source>
        <strain evidence="11">CSL10203-ORH2</strain>
    </source>
</reference>
<dbReference type="InterPro" id="IPR002313">
    <property type="entry name" value="Lys-tRNA-ligase_II"/>
</dbReference>